<accession>A0ABU7G6Z5</accession>
<dbReference type="EMBL" id="JAYDYW010000011">
    <property type="protein sequence ID" value="MEE1675083.1"/>
    <property type="molecule type" value="Genomic_DNA"/>
</dbReference>
<reference evidence="2 3" key="2">
    <citation type="submission" date="2023-12" db="EMBL/GenBank/DDBJ databases">
        <authorList>
            <consortium name="Cladostephus spongiosus"/>
            <person name="Lorente B."/>
            <person name="Cabral C."/>
            <person name="Frias J."/>
            <person name="Faria J."/>
            <person name="Toubarro D."/>
        </authorList>
    </citation>
    <scope>NUCLEOTIDE SEQUENCE [LARGE SCALE GENOMIC DNA]</scope>
    <source>
        <strain evidence="2 3">ZMCS4</strain>
    </source>
</reference>
<organism evidence="2 3">
    <name type="scientific">Agarivorans aestuarii</name>
    <dbReference type="NCBI Taxonomy" id="1563703"/>
    <lineage>
        <taxon>Bacteria</taxon>
        <taxon>Pseudomonadati</taxon>
        <taxon>Pseudomonadota</taxon>
        <taxon>Gammaproteobacteria</taxon>
        <taxon>Alteromonadales</taxon>
        <taxon>Alteromonadaceae</taxon>
        <taxon>Agarivorans</taxon>
    </lineage>
</organism>
<gene>
    <name evidence="2" type="ORF">SNR37_000405</name>
</gene>
<name>A0ABU7G6Z5_9ALTE</name>
<protein>
    <submittedName>
        <fullName evidence="2">Uncharacterized protein</fullName>
    </submittedName>
</protein>
<keyword evidence="3" id="KW-1185">Reference proteome</keyword>
<feature type="chain" id="PRO_5045884090" evidence="1">
    <location>
        <begin position="24"/>
        <end position="129"/>
    </location>
</feature>
<comment type="caution">
    <text evidence="2">The sequence shown here is derived from an EMBL/GenBank/DDBJ whole genome shotgun (WGS) entry which is preliminary data.</text>
</comment>
<dbReference type="Proteomes" id="UP001310248">
    <property type="component" value="Unassembled WGS sequence"/>
</dbReference>
<sequence>MKKALTLITAATTSLVLALPASAEQLSDEQKLAAAEFANSSARCLAAHAYLNDKDERQALAQIVANMPSEQISRESIGFLSVLGYGLGEASMGLHAVEKESGKQEALALAEAVYQNNQCNIDEVLRSVS</sequence>
<dbReference type="RefSeq" id="WP_163133902.1">
    <property type="nucleotide sequence ID" value="NZ_JAYDYW010000011.1"/>
</dbReference>
<keyword evidence="1" id="KW-0732">Signal</keyword>
<proteinExistence type="predicted"/>
<evidence type="ECO:0000313" key="3">
    <source>
        <dbReference type="Proteomes" id="UP001310248"/>
    </source>
</evidence>
<reference evidence="3" key="1">
    <citation type="submission" date="2023-07" db="EMBL/GenBank/DDBJ databases">
        <title>Draft genome sequence of Agarivorans aestuarii strain ZMCS4, a CAZymes producing bacteria isolated from the marine brown algae Clodostephus spongiosus.</title>
        <authorList>
            <person name="Lorente B."/>
            <person name="Cabral C."/>
            <person name="Frias J."/>
            <person name="Faria J."/>
            <person name="Toubarro D."/>
        </authorList>
    </citation>
    <scope>NUCLEOTIDE SEQUENCE [LARGE SCALE GENOMIC DNA]</scope>
    <source>
        <strain evidence="3">ZMCS4</strain>
    </source>
</reference>
<feature type="signal peptide" evidence="1">
    <location>
        <begin position="1"/>
        <end position="23"/>
    </location>
</feature>
<evidence type="ECO:0000313" key="2">
    <source>
        <dbReference type="EMBL" id="MEE1675083.1"/>
    </source>
</evidence>
<evidence type="ECO:0000256" key="1">
    <source>
        <dbReference type="SAM" id="SignalP"/>
    </source>
</evidence>